<sequence length="188" mass="21867">METAAISLLRHIQCPLPMQFFFFRCPESAACCSIESAASSAKTRDFRHLKVSRNSGACYWWQQKPRLCPAQATQGRARMTMQEKRSITHYNVLGVPEDVTDNELKESFRRIAKAFHPDLASPNQLEEYQRKFMEAYDAYSVLKDPESRALYDYQIQKASGSRDVMAFRNWRGEWRAGCNWETDQCWTS</sequence>
<accession>A0ACC2C933</accession>
<reference evidence="2" key="1">
    <citation type="journal article" date="2024" name="Proc. Natl. Acad. Sci. U.S.A.">
        <title>Extraordinary preservation of gene collinearity over three hundred million years revealed in homosporous lycophytes.</title>
        <authorList>
            <person name="Li C."/>
            <person name="Wickell D."/>
            <person name="Kuo L.Y."/>
            <person name="Chen X."/>
            <person name="Nie B."/>
            <person name="Liao X."/>
            <person name="Peng D."/>
            <person name="Ji J."/>
            <person name="Jenkins J."/>
            <person name="Williams M."/>
            <person name="Shu S."/>
            <person name="Plott C."/>
            <person name="Barry K."/>
            <person name="Rajasekar S."/>
            <person name="Grimwood J."/>
            <person name="Han X."/>
            <person name="Sun S."/>
            <person name="Hou Z."/>
            <person name="He W."/>
            <person name="Dai G."/>
            <person name="Sun C."/>
            <person name="Schmutz J."/>
            <person name="Leebens-Mack J.H."/>
            <person name="Li F.W."/>
            <person name="Wang L."/>
        </authorList>
    </citation>
    <scope>NUCLEOTIDE SEQUENCE [LARGE SCALE GENOMIC DNA]</scope>
    <source>
        <strain evidence="2">cv. PW_Plant_1</strain>
    </source>
</reference>
<evidence type="ECO:0000313" key="2">
    <source>
        <dbReference type="Proteomes" id="UP001162992"/>
    </source>
</evidence>
<gene>
    <name evidence="1" type="ORF">O6H91_11G053600</name>
</gene>
<dbReference type="EMBL" id="CM055102">
    <property type="protein sequence ID" value="KAJ7538543.1"/>
    <property type="molecule type" value="Genomic_DNA"/>
</dbReference>
<proteinExistence type="predicted"/>
<organism evidence="1 2">
    <name type="scientific">Diphasiastrum complanatum</name>
    <name type="common">Issler's clubmoss</name>
    <name type="synonym">Lycopodium complanatum</name>
    <dbReference type="NCBI Taxonomy" id="34168"/>
    <lineage>
        <taxon>Eukaryota</taxon>
        <taxon>Viridiplantae</taxon>
        <taxon>Streptophyta</taxon>
        <taxon>Embryophyta</taxon>
        <taxon>Tracheophyta</taxon>
        <taxon>Lycopodiopsida</taxon>
        <taxon>Lycopodiales</taxon>
        <taxon>Lycopodiaceae</taxon>
        <taxon>Lycopodioideae</taxon>
        <taxon>Diphasiastrum</taxon>
    </lineage>
</organism>
<protein>
    <submittedName>
        <fullName evidence="1">Uncharacterized protein</fullName>
    </submittedName>
</protein>
<dbReference type="Proteomes" id="UP001162992">
    <property type="component" value="Chromosome 11"/>
</dbReference>
<evidence type="ECO:0000313" key="1">
    <source>
        <dbReference type="EMBL" id="KAJ7538543.1"/>
    </source>
</evidence>
<comment type="caution">
    <text evidence="1">The sequence shown here is derived from an EMBL/GenBank/DDBJ whole genome shotgun (WGS) entry which is preliminary data.</text>
</comment>
<keyword evidence="2" id="KW-1185">Reference proteome</keyword>
<name>A0ACC2C933_DIPCM</name>